<evidence type="ECO:0000256" key="2">
    <source>
        <dbReference type="SAM" id="Phobius"/>
    </source>
</evidence>
<dbReference type="Proteomes" id="UP000002382">
    <property type="component" value="Chromosome"/>
</dbReference>
<dbReference type="EMBL" id="CP001634">
    <property type="protein sequence ID" value="ACR79173.1"/>
    <property type="molecule type" value="Genomic_DNA"/>
</dbReference>
<dbReference type="GO" id="GO:0006313">
    <property type="term" value="P:DNA transposition"/>
    <property type="evidence" value="ECO:0007669"/>
    <property type="project" value="InterPro"/>
</dbReference>
<dbReference type="KEGG" id="kol:Kole_0541"/>
<dbReference type="EMBL" id="CP001634">
    <property type="protein sequence ID" value="ACR79997.1"/>
    <property type="molecule type" value="Genomic_DNA"/>
</dbReference>
<protein>
    <submittedName>
        <fullName evidence="7">Transposase IS4 family protein</fullName>
    </submittedName>
</protein>
<evidence type="ECO:0000313" key="9">
    <source>
        <dbReference type="Proteomes" id="UP000002382"/>
    </source>
</evidence>
<dbReference type="AlphaFoldDB" id="C5CDD4"/>
<evidence type="ECO:0000313" key="7">
    <source>
        <dbReference type="EMBL" id="ACR79997.1"/>
    </source>
</evidence>
<gene>
    <name evidence="4" type="ordered locus">Kole_0450</name>
    <name evidence="5" type="ordered locus">Kole_0503</name>
    <name evidence="6" type="ordered locus">Kole_0541</name>
    <name evidence="7" type="ordered locus">Kole_1303</name>
    <name evidence="8" type="ordered locus">Kole_2027</name>
</gene>
<accession>C5CDD4</accession>
<dbReference type="RefSeq" id="WP_012744960.1">
    <property type="nucleotide sequence ID" value="NC_012785.1"/>
</dbReference>
<dbReference type="GO" id="GO:0004803">
    <property type="term" value="F:transposase activity"/>
    <property type="evidence" value="ECO:0007669"/>
    <property type="project" value="InterPro"/>
</dbReference>
<dbReference type="eggNOG" id="COG3039">
    <property type="taxonomic scope" value="Bacteria"/>
</dbReference>
<dbReference type="STRING" id="521045.Kole_0450"/>
<dbReference type="InterPro" id="IPR002559">
    <property type="entry name" value="Transposase_11"/>
</dbReference>
<dbReference type="EMBL" id="CP001634">
    <property type="protein sequence ID" value="ACR80705.1"/>
    <property type="molecule type" value="Genomic_DNA"/>
</dbReference>
<dbReference type="EMBL" id="CP001634">
    <property type="protein sequence ID" value="ACR79261.1"/>
    <property type="molecule type" value="Genomic_DNA"/>
</dbReference>
<evidence type="ECO:0000259" key="3">
    <source>
        <dbReference type="Pfam" id="PF01609"/>
    </source>
</evidence>
<dbReference type="KEGG" id="kol:Kole_0450"/>
<keyword evidence="2" id="KW-1133">Transmembrane helix</keyword>
<dbReference type="KEGG" id="kol:Kole_0503"/>
<evidence type="ECO:0000256" key="1">
    <source>
        <dbReference type="SAM" id="MobiDB-lite"/>
    </source>
</evidence>
<evidence type="ECO:0000313" key="6">
    <source>
        <dbReference type="EMBL" id="ACR79261.1"/>
    </source>
</evidence>
<organism evidence="7 9">
    <name type="scientific">Kosmotoga olearia (strain ATCC BAA-1733 / DSM 21960 / TBF 19.5.1)</name>
    <dbReference type="NCBI Taxonomy" id="521045"/>
    <lineage>
        <taxon>Bacteria</taxon>
        <taxon>Thermotogati</taxon>
        <taxon>Thermotogota</taxon>
        <taxon>Thermotogae</taxon>
        <taxon>Kosmotogales</taxon>
        <taxon>Kosmotogaceae</taxon>
        <taxon>Kosmotoga</taxon>
    </lineage>
</organism>
<feature type="transmembrane region" description="Helical" evidence="2">
    <location>
        <begin position="167"/>
        <end position="185"/>
    </location>
</feature>
<dbReference type="PANTHER" id="PTHR35604">
    <property type="entry name" value="TRANSPOSASE INSH FOR INSERTION SEQUENCE ELEMENT IS5A-RELATED"/>
    <property type="match status" value="1"/>
</dbReference>
<dbReference type="PANTHER" id="PTHR35604:SF2">
    <property type="entry name" value="TRANSPOSASE INSH FOR INSERTION SEQUENCE ELEMENT IS5A-RELATED"/>
    <property type="match status" value="1"/>
</dbReference>
<keyword evidence="2" id="KW-0472">Membrane</keyword>
<keyword evidence="9" id="KW-1185">Reference proteome</keyword>
<proteinExistence type="predicted"/>
<dbReference type="Pfam" id="PF01609">
    <property type="entry name" value="DDE_Tnp_1"/>
    <property type="match status" value="1"/>
</dbReference>
<reference evidence="7 9" key="2">
    <citation type="journal article" date="2011" name="J. Bacteriol.">
        <title>Genome Sequence of Kosmotoga olearia Strain TBF 19.5.1, a Thermophilic Bacterium with a Wide Growth Temperature Range, Isolated from the Troll B Oil Platform in the North Sea.</title>
        <authorList>
            <person name="Swithers K.S."/>
            <person name="Dipippo J.L."/>
            <person name="Bruce D.C."/>
            <person name="Detter C."/>
            <person name="Tapia R."/>
            <person name="Han S."/>
            <person name="Goodwin L.A."/>
            <person name="Han J."/>
            <person name="Woyke T."/>
            <person name="Pitluck S."/>
            <person name="Pennacchio L."/>
            <person name="Nolan M."/>
            <person name="Mikhailova N."/>
            <person name="Land M.L."/>
            <person name="Nesbo C.L."/>
            <person name="Gogarten J.P."/>
            <person name="Noll K.M."/>
        </authorList>
    </citation>
    <scope>NUCLEOTIDE SEQUENCE [LARGE SCALE GENOMIC DNA]</scope>
    <source>
        <strain evidence="9">ATCC BAA-1733 / DSM 21960 / TBF 19.5.1</strain>
        <strain evidence="7">TBF 19.5.1</strain>
    </source>
</reference>
<feature type="region of interest" description="Disordered" evidence="1">
    <location>
        <begin position="1"/>
        <end position="28"/>
    </location>
</feature>
<reference evidence="7 9" key="1">
    <citation type="submission" date="2009-06" db="EMBL/GenBank/DDBJ databases">
        <title>Complete sequence of Thermotogales bacterium TBF 19.5.1.</title>
        <authorList>
            <consortium name="US DOE Joint Genome Institute"/>
            <person name="Lucas S."/>
            <person name="Copeland A."/>
            <person name="Lapidus A."/>
            <person name="Glavina del Rio T."/>
            <person name="Tice H."/>
            <person name="Bruce D."/>
            <person name="Goodwin L."/>
            <person name="Pitluck S."/>
            <person name="Chertkov O."/>
            <person name="Brettin T."/>
            <person name="Detter J.C."/>
            <person name="Han C."/>
            <person name="Schmutz J."/>
            <person name="Larimer F."/>
            <person name="Land M."/>
            <person name="Hauser L."/>
            <person name="Kyrpides N."/>
            <person name="Ovchinnikova G."/>
            <person name="Noll K."/>
        </authorList>
    </citation>
    <scope>NUCLEOTIDE SEQUENCE [LARGE SCALE GENOMIC DNA]</scope>
    <source>
        <strain evidence="9">ATCC BAA-1733 / DSM 21960 / TBF 19.5.1</strain>
        <strain evidence="7">TBF 19.5.1</strain>
    </source>
</reference>
<name>C5CDD4_KOSOT</name>
<feature type="domain" description="Transposase IS4-like" evidence="3">
    <location>
        <begin position="14"/>
        <end position="178"/>
    </location>
</feature>
<dbReference type="GO" id="GO:0003677">
    <property type="term" value="F:DNA binding"/>
    <property type="evidence" value="ECO:0007669"/>
    <property type="project" value="InterPro"/>
</dbReference>
<evidence type="ECO:0000313" key="5">
    <source>
        <dbReference type="EMBL" id="ACR79225.1"/>
    </source>
</evidence>
<dbReference type="KEGG" id="kol:Kole_1303"/>
<dbReference type="KEGG" id="kol:Kole_2027"/>
<dbReference type="HOGENOM" id="CLU_1364728_0_0_0"/>
<feature type="compositionally biased region" description="Basic residues" evidence="1">
    <location>
        <begin position="1"/>
        <end position="17"/>
    </location>
</feature>
<dbReference type="OrthoDB" id="47842at2"/>
<keyword evidence="2" id="KW-0812">Transmembrane</keyword>
<dbReference type="EMBL" id="CP001634">
    <property type="protein sequence ID" value="ACR79225.1"/>
    <property type="molecule type" value="Genomic_DNA"/>
</dbReference>
<evidence type="ECO:0000313" key="4">
    <source>
        <dbReference type="EMBL" id="ACR79173.1"/>
    </source>
</evidence>
<evidence type="ECO:0000313" key="8">
    <source>
        <dbReference type="EMBL" id="ACR80705.1"/>
    </source>
</evidence>
<sequence length="200" mass="23590">MTKTCKTHTAQRRRRTGKYKDPQSSWTKTTKGWEYGRKVHMSLDAQNLLIQDWMTTPAAVHDSTVAKAQIDSGQGYKYFLADSAYDSQQIYRYIFDCSSMIPVIDTNKRKGVSLEKQCQARWLGIQLRQIYAEKYKNRWEIERTINILQEYFNLEYIWYVRNRNYDAVLGLAILAYNLCVMFNILNSRPHRKVADIIGCY</sequence>